<dbReference type="EnsemblMetazoa" id="HelroT87168">
    <property type="protein sequence ID" value="HelroP87168"/>
    <property type="gene ID" value="HelroG87168"/>
</dbReference>
<proteinExistence type="inferred from homology"/>
<dbReference type="InParanoid" id="T1G6M7"/>
<dbReference type="eggNOG" id="KOG1737">
    <property type="taxonomic scope" value="Eukaryota"/>
</dbReference>
<reference evidence="4" key="3">
    <citation type="submission" date="2015-06" db="UniProtKB">
        <authorList>
            <consortium name="EnsemblMetazoa"/>
        </authorList>
    </citation>
    <scope>IDENTIFICATION</scope>
</reference>
<evidence type="ECO:0000313" key="4">
    <source>
        <dbReference type="EnsemblMetazoa" id="HelroP87168"/>
    </source>
</evidence>
<dbReference type="OMA" id="WEESMHY"/>
<dbReference type="GO" id="GO:0005829">
    <property type="term" value="C:cytosol"/>
    <property type="evidence" value="ECO:0000318"/>
    <property type="project" value="GO_Central"/>
</dbReference>
<dbReference type="EMBL" id="AMQM01006920">
    <property type="status" value="NOT_ANNOTATED_CDS"/>
    <property type="molecule type" value="Genomic_DNA"/>
</dbReference>
<reference evidence="3 5" key="2">
    <citation type="journal article" date="2013" name="Nature">
        <title>Insights into bilaterian evolution from three spiralian genomes.</title>
        <authorList>
            <person name="Simakov O."/>
            <person name="Marletaz F."/>
            <person name="Cho S.J."/>
            <person name="Edsinger-Gonzales E."/>
            <person name="Havlak P."/>
            <person name="Hellsten U."/>
            <person name="Kuo D.H."/>
            <person name="Larsson T."/>
            <person name="Lv J."/>
            <person name="Arendt D."/>
            <person name="Savage R."/>
            <person name="Osoegawa K."/>
            <person name="de Jong P."/>
            <person name="Grimwood J."/>
            <person name="Chapman J.A."/>
            <person name="Shapiro H."/>
            <person name="Aerts A."/>
            <person name="Otillar R.P."/>
            <person name="Terry A.Y."/>
            <person name="Boore J.L."/>
            <person name="Grigoriev I.V."/>
            <person name="Lindberg D.R."/>
            <person name="Seaver E.C."/>
            <person name="Weisblat D.A."/>
            <person name="Putnam N.H."/>
            <person name="Rokhsar D.S."/>
        </authorList>
    </citation>
    <scope>NUCLEOTIDE SEQUENCE</scope>
</reference>
<evidence type="ECO:0000256" key="1">
    <source>
        <dbReference type="ARBA" id="ARBA00008842"/>
    </source>
</evidence>
<dbReference type="InterPro" id="IPR037239">
    <property type="entry name" value="OSBP_sf"/>
</dbReference>
<dbReference type="Proteomes" id="UP000015101">
    <property type="component" value="Unassembled WGS sequence"/>
</dbReference>
<dbReference type="Gene3D" id="2.40.160.120">
    <property type="match status" value="1"/>
</dbReference>
<dbReference type="KEGG" id="hro:HELRODRAFT_87168"/>
<dbReference type="AlphaFoldDB" id="T1G6M7"/>
<dbReference type="RefSeq" id="XP_009026727.1">
    <property type="nucleotide sequence ID" value="XM_009028479.1"/>
</dbReference>
<keyword evidence="2" id="KW-0597">Phosphoprotein</keyword>
<evidence type="ECO:0000313" key="3">
    <source>
        <dbReference type="EMBL" id="ESN95103.1"/>
    </source>
</evidence>
<dbReference type="OrthoDB" id="1854502at2759"/>
<dbReference type="GO" id="GO:0032934">
    <property type="term" value="F:sterol binding"/>
    <property type="evidence" value="ECO:0000318"/>
    <property type="project" value="GO_Central"/>
</dbReference>
<dbReference type="STRING" id="6412.T1G6M7"/>
<comment type="similarity">
    <text evidence="1">Belongs to the OSBP family.</text>
</comment>
<dbReference type="GeneID" id="20216724"/>
<dbReference type="SUPFAM" id="SSF144000">
    <property type="entry name" value="Oxysterol-binding protein-like"/>
    <property type="match status" value="1"/>
</dbReference>
<dbReference type="Pfam" id="PF01237">
    <property type="entry name" value="Oxysterol_BP"/>
    <property type="match status" value="1"/>
</dbReference>
<protein>
    <recommendedName>
        <fullName evidence="6">Oxysterol-binding protein</fullName>
    </recommendedName>
</protein>
<sequence>RRTRITERPNVSQSLWTIIKNNIGKDITKISMPVNFSEPLSFLQRLTEDLEYSVCLDRAVTCDDPWERMAWVAAFTISSYSTTVSRLCYKPFNPLLGETFECDRVSEMGWRSLAEQVSHHPPVVAMHAQSRDWIMWQEFSMSCKFRGKYIEVVPLGELRIAHLKIDKYQDLYTWRKVSTTIHNVIVGYLWVENHGEMEILNHHNGGKCVINYLPYSYFSNGPLRRVTGVVYDNLGKAKFILSGTWSDKVEGAAVTNNNITDTNKVLFETDRPKLLWQCNKPHPDLSKCYNFTEFAITLNEMEAGVAPTDSRRRPDQRLMEDARWEDANRVKVKLEEKQRAARRQLEIEATNQSQTLTNSDKPAYQPKWFKKEKDVTNEGQMHVYNGEYWACKSTSDWSRCPDIYTIHED</sequence>
<dbReference type="PANTHER" id="PTHR10972">
    <property type="entry name" value="OXYSTEROL-BINDING PROTEIN-RELATED"/>
    <property type="match status" value="1"/>
</dbReference>
<accession>T1G6M7</accession>
<organism evidence="4 5">
    <name type="scientific">Helobdella robusta</name>
    <name type="common">Californian leech</name>
    <dbReference type="NCBI Taxonomy" id="6412"/>
    <lineage>
        <taxon>Eukaryota</taxon>
        <taxon>Metazoa</taxon>
        <taxon>Spiralia</taxon>
        <taxon>Lophotrochozoa</taxon>
        <taxon>Annelida</taxon>
        <taxon>Clitellata</taxon>
        <taxon>Hirudinea</taxon>
        <taxon>Rhynchobdellida</taxon>
        <taxon>Glossiphoniidae</taxon>
        <taxon>Helobdella</taxon>
    </lineage>
</organism>
<name>T1G6M7_HELRO</name>
<dbReference type="GO" id="GO:0005886">
    <property type="term" value="C:plasma membrane"/>
    <property type="evidence" value="ECO:0000318"/>
    <property type="project" value="GO_Central"/>
</dbReference>
<dbReference type="PANTHER" id="PTHR10972:SF205">
    <property type="entry name" value="OXYSTEROL-BINDING PROTEIN 1"/>
    <property type="match status" value="1"/>
</dbReference>
<dbReference type="EMBL" id="KB097542">
    <property type="protein sequence ID" value="ESN95103.1"/>
    <property type="molecule type" value="Genomic_DNA"/>
</dbReference>
<reference evidence="5" key="1">
    <citation type="submission" date="2012-12" db="EMBL/GenBank/DDBJ databases">
        <authorList>
            <person name="Hellsten U."/>
            <person name="Grimwood J."/>
            <person name="Chapman J.A."/>
            <person name="Shapiro H."/>
            <person name="Aerts A."/>
            <person name="Otillar R.P."/>
            <person name="Terry A.Y."/>
            <person name="Boore J.L."/>
            <person name="Simakov O."/>
            <person name="Marletaz F."/>
            <person name="Cho S.-J."/>
            <person name="Edsinger-Gonzales E."/>
            <person name="Havlak P."/>
            <person name="Kuo D.-H."/>
            <person name="Larsson T."/>
            <person name="Lv J."/>
            <person name="Arendt D."/>
            <person name="Savage R."/>
            <person name="Osoegawa K."/>
            <person name="de Jong P."/>
            <person name="Lindberg D.R."/>
            <person name="Seaver E.C."/>
            <person name="Weisblat D.A."/>
            <person name="Putnam N.H."/>
            <person name="Grigoriev I.V."/>
            <person name="Rokhsar D.S."/>
        </authorList>
    </citation>
    <scope>NUCLEOTIDE SEQUENCE</scope>
</reference>
<dbReference type="InterPro" id="IPR000648">
    <property type="entry name" value="Oxysterol-bd"/>
</dbReference>
<dbReference type="FunFam" id="2.40.160.120:FF:000031">
    <property type="entry name" value="Oxysterol-binding protein 2"/>
    <property type="match status" value="1"/>
</dbReference>
<dbReference type="HOGENOM" id="CLU_007105_6_0_1"/>
<keyword evidence="5" id="KW-1185">Reference proteome</keyword>
<evidence type="ECO:0008006" key="6">
    <source>
        <dbReference type="Google" id="ProtNLM"/>
    </source>
</evidence>
<dbReference type="CTD" id="20216724"/>
<evidence type="ECO:0000256" key="2">
    <source>
        <dbReference type="ARBA" id="ARBA00022553"/>
    </source>
</evidence>
<evidence type="ECO:0000313" key="5">
    <source>
        <dbReference type="Proteomes" id="UP000015101"/>
    </source>
</evidence>
<gene>
    <name evidence="4" type="primary">20216724</name>
    <name evidence="3" type="ORF">HELRODRAFT_87168</name>
</gene>
<dbReference type="GO" id="GO:0097038">
    <property type="term" value="C:perinuclear endoplasmic reticulum"/>
    <property type="evidence" value="ECO:0000318"/>
    <property type="project" value="GO_Central"/>
</dbReference>